<dbReference type="InterPro" id="IPR050469">
    <property type="entry name" value="Diguanylate_Cyclase"/>
</dbReference>
<dbReference type="Proteomes" id="UP001165542">
    <property type="component" value="Unassembled WGS sequence"/>
</dbReference>
<dbReference type="PROSITE" id="PS50110">
    <property type="entry name" value="RESPONSE_REGULATORY"/>
    <property type="match status" value="2"/>
</dbReference>
<dbReference type="SUPFAM" id="SSF47226">
    <property type="entry name" value="Histidine-containing phosphotransfer domain, HPT domain"/>
    <property type="match status" value="1"/>
</dbReference>
<dbReference type="PROSITE" id="PS50887">
    <property type="entry name" value="GGDEF"/>
    <property type="match status" value="1"/>
</dbReference>
<comment type="catalytic activity">
    <reaction evidence="3">
        <text>2 GTP = 3',3'-c-di-GMP + 2 diphosphate</text>
        <dbReference type="Rhea" id="RHEA:24898"/>
        <dbReference type="ChEBI" id="CHEBI:33019"/>
        <dbReference type="ChEBI" id="CHEBI:37565"/>
        <dbReference type="ChEBI" id="CHEBI:58805"/>
        <dbReference type="EC" id="2.7.7.65"/>
    </reaction>
</comment>
<evidence type="ECO:0000259" key="6">
    <source>
        <dbReference type="PROSITE" id="PS50110"/>
    </source>
</evidence>
<proteinExistence type="predicted"/>
<evidence type="ECO:0000256" key="5">
    <source>
        <dbReference type="PROSITE-ProRule" id="PRU00169"/>
    </source>
</evidence>
<keyword evidence="10" id="KW-1185">Reference proteome</keyword>
<evidence type="ECO:0000256" key="1">
    <source>
        <dbReference type="ARBA" id="ARBA00012528"/>
    </source>
</evidence>
<dbReference type="CDD" id="cd00156">
    <property type="entry name" value="REC"/>
    <property type="match status" value="1"/>
</dbReference>
<dbReference type="SUPFAM" id="SSF52172">
    <property type="entry name" value="CheY-like"/>
    <property type="match status" value="2"/>
</dbReference>
<sequence>MSNPQDVFEQRLAAMRHDYARQLAAELGGIQSLLLTPPAFDDRKRLLQAHQRLHRVAGAAGTFGLPNVSQLAKALETLLQDSLEKRAALTSADTARLSDALEALMCEGGGQSEHALLEQAPSVRDEPKAGWSHASGDEGTRATSIWLIEPDQALGEKIAAQLANFSYSVRRFVNIADAEAAERQPDVLLVDAMAENDADGAIGATALAQGGSPLIFISDQDSFEARVRAAQLNAQGYFLKPLNIPHLVSRLEQLLRERTAAPARVLVIDDDTELAEYCQIILESEGMEVQVLASPETIIEEVRSFRPELLLMDVHMPHYDGPDLAAVIRQFDEWSSLPIVFLSAETDLDKQVDALSRGADDFLTKPITAAKLIAAVKARVSRARALSDLLNKDSLTGLLKHASIKSAATSEINRARRAGYPVSIAMVDIDHFKGVNDSYGHATGDVVIASMATLLRQRLRQTDVMGRYGGEEFLVVMPHCPAEAAYQRLETLRQHFAQLRFRHDTTEFGVTLSAGMVCSEEAPDANGDTLVVLADEALYRAKRGGRNQVCCGGALAD</sequence>
<protein>
    <recommendedName>
        <fullName evidence="1">diguanylate cyclase</fullName>
        <ecNumber evidence="1">2.7.7.65</ecNumber>
    </recommendedName>
</protein>
<dbReference type="SUPFAM" id="SSF55073">
    <property type="entry name" value="Nucleotide cyclase"/>
    <property type="match status" value="1"/>
</dbReference>
<evidence type="ECO:0000256" key="2">
    <source>
        <dbReference type="ARBA" id="ARBA00023012"/>
    </source>
</evidence>
<evidence type="ECO:0000259" key="7">
    <source>
        <dbReference type="PROSITE" id="PS50887"/>
    </source>
</evidence>
<dbReference type="InterPro" id="IPR036641">
    <property type="entry name" value="HPT_dom_sf"/>
</dbReference>
<dbReference type="InterPro" id="IPR008207">
    <property type="entry name" value="Sig_transdc_His_kin_Hpt_dom"/>
</dbReference>
<feature type="domain" description="HPt" evidence="8">
    <location>
        <begin position="12"/>
        <end position="104"/>
    </location>
</feature>
<dbReference type="PANTHER" id="PTHR45138:SF9">
    <property type="entry name" value="DIGUANYLATE CYCLASE DGCM-RELATED"/>
    <property type="match status" value="1"/>
</dbReference>
<keyword evidence="5" id="KW-0597">Phosphoprotein</keyword>
<organism evidence="9 10">
    <name type="scientific">Halomonas dongshanensis</name>
    <dbReference type="NCBI Taxonomy" id="2890835"/>
    <lineage>
        <taxon>Bacteria</taxon>
        <taxon>Pseudomonadati</taxon>
        <taxon>Pseudomonadota</taxon>
        <taxon>Gammaproteobacteria</taxon>
        <taxon>Oceanospirillales</taxon>
        <taxon>Halomonadaceae</taxon>
        <taxon>Halomonas</taxon>
    </lineage>
</organism>
<reference evidence="9" key="1">
    <citation type="submission" date="2021-11" db="EMBL/GenBank/DDBJ databases">
        <title>Halomonas sp., isolated from a coastal aquaculture zone in Dongshan Bay.</title>
        <authorList>
            <person name="Lin W."/>
        </authorList>
    </citation>
    <scope>NUCLEOTIDE SEQUENCE</scope>
    <source>
        <strain evidence="9">Yzlin-01</strain>
    </source>
</reference>
<feature type="domain" description="Response regulatory" evidence="6">
    <location>
        <begin position="144"/>
        <end position="255"/>
    </location>
</feature>
<accession>A0ABT2ECK4</accession>
<dbReference type="InterPro" id="IPR029787">
    <property type="entry name" value="Nucleotide_cyclase"/>
</dbReference>
<dbReference type="InterPro" id="IPR000160">
    <property type="entry name" value="GGDEF_dom"/>
</dbReference>
<keyword evidence="2" id="KW-0902">Two-component regulatory system</keyword>
<dbReference type="InterPro" id="IPR043128">
    <property type="entry name" value="Rev_trsase/Diguanyl_cyclase"/>
</dbReference>
<feature type="modified residue" description="4-aspartylphosphate" evidence="5">
    <location>
        <position position="313"/>
    </location>
</feature>
<dbReference type="Gene3D" id="1.20.120.160">
    <property type="entry name" value="HPT domain"/>
    <property type="match status" value="1"/>
</dbReference>
<dbReference type="Gene3D" id="3.30.70.270">
    <property type="match status" value="1"/>
</dbReference>
<dbReference type="NCBIfam" id="TIGR00254">
    <property type="entry name" value="GGDEF"/>
    <property type="match status" value="1"/>
</dbReference>
<name>A0ABT2ECK4_9GAMM</name>
<dbReference type="PROSITE" id="PS50894">
    <property type="entry name" value="HPT"/>
    <property type="match status" value="1"/>
</dbReference>
<dbReference type="GO" id="GO:0052621">
    <property type="term" value="F:diguanylate cyclase activity"/>
    <property type="evidence" value="ECO:0007669"/>
    <property type="project" value="UniProtKB-EC"/>
</dbReference>
<dbReference type="InterPro" id="IPR011006">
    <property type="entry name" value="CheY-like_superfamily"/>
</dbReference>
<dbReference type="Pfam" id="PF01627">
    <property type="entry name" value="Hpt"/>
    <property type="match status" value="1"/>
</dbReference>
<dbReference type="CDD" id="cd00088">
    <property type="entry name" value="HPT"/>
    <property type="match status" value="1"/>
</dbReference>
<gene>
    <name evidence="9" type="ORF">LLY24_08265</name>
</gene>
<dbReference type="PANTHER" id="PTHR45138">
    <property type="entry name" value="REGULATORY COMPONENTS OF SENSORY TRANSDUCTION SYSTEM"/>
    <property type="match status" value="1"/>
</dbReference>
<feature type="domain" description="GGDEF" evidence="7">
    <location>
        <begin position="420"/>
        <end position="554"/>
    </location>
</feature>
<dbReference type="CDD" id="cd01949">
    <property type="entry name" value="GGDEF"/>
    <property type="match status" value="1"/>
</dbReference>
<keyword evidence="9" id="KW-0548">Nucleotidyltransferase</keyword>
<evidence type="ECO:0000259" key="8">
    <source>
        <dbReference type="PROSITE" id="PS50894"/>
    </source>
</evidence>
<dbReference type="Gene3D" id="3.40.50.2300">
    <property type="match status" value="2"/>
</dbReference>
<evidence type="ECO:0000256" key="3">
    <source>
        <dbReference type="ARBA" id="ARBA00034247"/>
    </source>
</evidence>
<keyword evidence="9" id="KW-0808">Transferase</keyword>
<dbReference type="InterPro" id="IPR001789">
    <property type="entry name" value="Sig_transdc_resp-reg_receiver"/>
</dbReference>
<dbReference type="EMBL" id="JAJISC010000003">
    <property type="protein sequence ID" value="MCS2609310.1"/>
    <property type="molecule type" value="Genomic_DNA"/>
</dbReference>
<dbReference type="Pfam" id="PF00072">
    <property type="entry name" value="Response_reg"/>
    <property type="match status" value="1"/>
</dbReference>
<dbReference type="EC" id="2.7.7.65" evidence="1"/>
<feature type="modified residue" description="Phosphohistidine" evidence="4">
    <location>
        <position position="54"/>
    </location>
</feature>
<feature type="domain" description="Response regulatory" evidence="6">
    <location>
        <begin position="264"/>
        <end position="380"/>
    </location>
</feature>
<evidence type="ECO:0000256" key="4">
    <source>
        <dbReference type="PROSITE-ProRule" id="PRU00110"/>
    </source>
</evidence>
<comment type="caution">
    <text evidence="9">The sequence shown here is derived from an EMBL/GenBank/DDBJ whole genome shotgun (WGS) entry which is preliminary data.</text>
</comment>
<dbReference type="SMART" id="SM00448">
    <property type="entry name" value="REC"/>
    <property type="match status" value="2"/>
</dbReference>
<feature type="modified residue" description="4-aspartylphosphate" evidence="5">
    <location>
        <position position="191"/>
    </location>
</feature>
<dbReference type="Pfam" id="PF00990">
    <property type="entry name" value="GGDEF"/>
    <property type="match status" value="1"/>
</dbReference>
<evidence type="ECO:0000313" key="10">
    <source>
        <dbReference type="Proteomes" id="UP001165542"/>
    </source>
</evidence>
<evidence type="ECO:0000313" key="9">
    <source>
        <dbReference type="EMBL" id="MCS2609310.1"/>
    </source>
</evidence>
<dbReference type="SMART" id="SM00267">
    <property type="entry name" value="GGDEF"/>
    <property type="match status" value="1"/>
</dbReference>
<dbReference type="RefSeq" id="WP_259035815.1">
    <property type="nucleotide sequence ID" value="NZ_JAJISC010000003.1"/>
</dbReference>